<feature type="signal peptide" evidence="1">
    <location>
        <begin position="1"/>
        <end position="21"/>
    </location>
</feature>
<sequence length="69" mass="8279">MKNFLLIFVIFQIFSIIMVSTESPESLYLRPRRSGILFGKLARNWVTDDKRIVLRPLTDTFQNSDFYYR</sequence>
<reference evidence="2" key="1">
    <citation type="submission" date="2022-11" db="EMBL/GenBank/DDBJ databases">
        <authorList>
            <person name="Kikuchi T."/>
        </authorList>
    </citation>
    <scope>NUCLEOTIDE SEQUENCE</scope>
    <source>
        <strain evidence="2">PS1010</strain>
    </source>
</reference>
<evidence type="ECO:0000313" key="3">
    <source>
        <dbReference type="Proteomes" id="UP001152747"/>
    </source>
</evidence>
<dbReference type="Proteomes" id="UP001152747">
    <property type="component" value="Unassembled WGS sequence"/>
</dbReference>
<keyword evidence="1" id="KW-0732">Signal</keyword>
<protein>
    <submittedName>
        <fullName evidence="2">Uncharacterized protein</fullName>
    </submittedName>
</protein>
<dbReference type="EMBL" id="CANHGI010000005">
    <property type="protein sequence ID" value="CAI5450362.1"/>
    <property type="molecule type" value="Genomic_DNA"/>
</dbReference>
<keyword evidence="3" id="KW-1185">Reference proteome</keyword>
<evidence type="ECO:0000256" key="1">
    <source>
        <dbReference type="SAM" id="SignalP"/>
    </source>
</evidence>
<comment type="caution">
    <text evidence="2">The sequence shown here is derived from an EMBL/GenBank/DDBJ whole genome shotgun (WGS) entry which is preliminary data.</text>
</comment>
<name>A0A9P1ISE6_9PELO</name>
<gene>
    <name evidence="2" type="ORF">CAMP_LOCUS12999</name>
</gene>
<evidence type="ECO:0000313" key="2">
    <source>
        <dbReference type="EMBL" id="CAI5450362.1"/>
    </source>
</evidence>
<feature type="chain" id="PRO_5040364265" evidence="1">
    <location>
        <begin position="22"/>
        <end position="69"/>
    </location>
</feature>
<proteinExistence type="predicted"/>
<dbReference type="OrthoDB" id="5845918at2759"/>
<organism evidence="2 3">
    <name type="scientific">Caenorhabditis angaria</name>
    <dbReference type="NCBI Taxonomy" id="860376"/>
    <lineage>
        <taxon>Eukaryota</taxon>
        <taxon>Metazoa</taxon>
        <taxon>Ecdysozoa</taxon>
        <taxon>Nematoda</taxon>
        <taxon>Chromadorea</taxon>
        <taxon>Rhabditida</taxon>
        <taxon>Rhabditina</taxon>
        <taxon>Rhabditomorpha</taxon>
        <taxon>Rhabditoidea</taxon>
        <taxon>Rhabditidae</taxon>
        <taxon>Peloderinae</taxon>
        <taxon>Caenorhabditis</taxon>
    </lineage>
</organism>
<accession>A0A9P1ISE6</accession>
<dbReference type="AlphaFoldDB" id="A0A9P1ISE6"/>